<feature type="region of interest" description="Disordered" evidence="1">
    <location>
        <begin position="127"/>
        <end position="149"/>
    </location>
</feature>
<comment type="caution">
    <text evidence="2">The sequence shown here is derived from an EMBL/GenBank/DDBJ whole genome shotgun (WGS) entry which is preliminary data.</text>
</comment>
<evidence type="ECO:0000256" key="1">
    <source>
        <dbReference type="SAM" id="MobiDB-lite"/>
    </source>
</evidence>
<reference evidence="2 3" key="1">
    <citation type="submission" date="2018-07" db="EMBL/GenBank/DDBJ databases">
        <title>Halomonas rutogse sp. nov., isolated from Lake TangqianCo on Tibetan Plateau.</title>
        <authorList>
            <person name="Lu H."/>
            <person name="Xing P."/>
            <person name="Wu Q."/>
        </authorList>
    </citation>
    <scope>NUCLEOTIDE SEQUENCE [LARGE SCALE GENOMIC DNA]</scope>
    <source>
        <strain evidence="2 3">TQ8S</strain>
    </source>
</reference>
<dbReference type="Gene3D" id="1.10.490.110">
    <property type="entry name" value="Uncharacterized conserved protein DUF2267"/>
    <property type="match status" value="1"/>
</dbReference>
<name>A0A368TNM3_9GAMM</name>
<dbReference type="Pfam" id="PF10025">
    <property type="entry name" value="DUF2267"/>
    <property type="match status" value="1"/>
</dbReference>
<dbReference type="RefSeq" id="WP_114488377.1">
    <property type="nucleotide sequence ID" value="NZ_CBCSHM010000074.1"/>
</dbReference>
<dbReference type="InterPro" id="IPR038282">
    <property type="entry name" value="DUF2267_sf"/>
</dbReference>
<feature type="region of interest" description="Disordered" evidence="1">
    <location>
        <begin position="1"/>
        <end position="23"/>
    </location>
</feature>
<organism evidence="2 3">
    <name type="scientific">Vreelandella rituensis</name>
    <dbReference type="NCBI Taxonomy" id="2282306"/>
    <lineage>
        <taxon>Bacteria</taxon>
        <taxon>Pseudomonadati</taxon>
        <taxon>Pseudomonadota</taxon>
        <taxon>Gammaproteobacteria</taxon>
        <taxon>Oceanospirillales</taxon>
        <taxon>Halomonadaceae</taxon>
        <taxon>Vreelandella</taxon>
    </lineage>
</organism>
<dbReference type="OrthoDB" id="6161837at2"/>
<sequence length="149" mass="16770">MANQPRTEQQKQRHEGRTSNTYHHFLNELCTPGDMSKEEAERASVAVLGALEKRIQPTETSKMEAQLPLKLRELLKHSGIDKSSAPQRFGKDEFIEMVASDLETSPEEAESISRRVFATVRAQISDGEAEDVASQLPPDIAQLWRERPA</sequence>
<dbReference type="AlphaFoldDB" id="A0A368TNM3"/>
<dbReference type="Proteomes" id="UP000253204">
    <property type="component" value="Unassembled WGS sequence"/>
</dbReference>
<dbReference type="EMBL" id="QPIJ01000068">
    <property type="protein sequence ID" value="RCV86295.1"/>
    <property type="molecule type" value="Genomic_DNA"/>
</dbReference>
<dbReference type="InterPro" id="IPR018727">
    <property type="entry name" value="DUF2267"/>
</dbReference>
<proteinExistence type="predicted"/>
<keyword evidence="3" id="KW-1185">Reference proteome</keyword>
<evidence type="ECO:0000313" key="2">
    <source>
        <dbReference type="EMBL" id="RCV86295.1"/>
    </source>
</evidence>
<evidence type="ECO:0000313" key="3">
    <source>
        <dbReference type="Proteomes" id="UP000253204"/>
    </source>
</evidence>
<gene>
    <name evidence="2" type="ORF">DU506_18660</name>
</gene>
<accession>A0A368TNM3</accession>
<feature type="compositionally biased region" description="Basic and acidic residues" evidence="1">
    <location>
        <begin position="8"/>
        <end position="17"/>
    </location>
</feature>
<protein>
    <submittedName>
        <fullName evidence="2">DUF2267 domain-containing protein</fullName>
    </submittedName>
</protein>